<evidence type="ECO:0000313" key="8">
    <source>
        <dbReference type="EMBL" id="MTV98549.1"/>
    </source>
</evidence>
<dbReference type="EMBL" id="NNBW01000206">
    <property type="protein sequence ID" value="OYL25163.1"/>
    <property type="molecule type" value="Genomic_DNA"/>
</dbReference>
<evidence type="ECO:0000313" key="28">
    <source>
        <dbReference type="Proteomes" id="UP000311674"/>
    </source>
</evidence>
<evidence type="ECO:0000313" key="13">
    <source>
        <dbReference type="EMBL" id="VKB71533.1"/>
    </source>
</evidence>
<gene>
    <name evidence="2" type="primary">yjbK</name>
    <name evidence="9" type="ORF">A5N45_10495</name>
    <name evidence="12" type="ORF">AZJ28_00320</name>
    <name evidence="11" type="ORF">AZK02_01765</name>
    <name evidence="2" type="ORF">ERS019316_01218</name>
    <name evidence="3" type="ORF">ERS020485_01991</name>
    <name evidence="6" type="ORF">ERS021218_02186</name>
    <name evidence="4" type="ORF">ERS021383_02052</name>
    <name evidence="5" type="ORF">ERS096071_02015</name>
    <name evidence="8" type="ORF">GM536_05520</name>
    <name evidence="7" type="ORF">GM544_10100</name>
    <name evidence="10" type="ORF">NCTC13734_01215</name>
    <name evidence="14" type="ORF">SAMEA2627268_01930</name>
    <name evidence="15" type="ORF">SAMEA2696453_01789</name>
    <name evidence="18" type="ORF">SAMEA3171064_01047</name>
    <name evidence="13" type="ORF">SAMEA3353631_01666</name>
    <name evidence="16" type="ORF">SAMEA3390019_00517</name>
    <name evidence="17" type="ORF">SAMEA4038883_02261</name>
</gene>
<evidence type="ECO:0000313" key="15">
    <source>
        <dbReference type="EMBL" id="VOG84971.1"/>
    </source>
</evidence>
<evidence type="ECO:0000313" key="30">
    <source>
        <dbReference type="Proteomes" id="UP000314107"/>
    </source>
</evidence>
<dbReference type="EMBL" id="CKLF01000015">
    <property type="protein sequence ID" value="CIV27952.1"/>
    <property type="molecule type" value="Genomic_DNA"/>
</dbReference>
<dbReference type="EMBL" id="CKTV01000050">
    <property type="protein sequence ID" value="CJA60131.1"/>
    <property type="molecule type" value="Genomic_DNA"/>
</dbReference>
<dbReference type="EMBL" id="CKRE01000043">
    <property type="protein sequence ID" value="CIY91863.1"/>
    <property type="molecule type" value="Genomic_DNA"/>
</dbReference>
<dbReference type="PATRIC" id="fig|1313.13079.peg.1154"/>
<dbReference type="Proteomes" id="UP000318940">
    <property type="component" value="Unassembled WGS sequence"/>
</dbReference>
<dbReference type="EMBL" id="CABDQT010000009">
    <property type="protein sequence ID" value="VTH30028.1"/>
    <property type="molecule type" value="Genomic_DNA"/>
</dbReference>
<dbReference type="InterPro" id="IPR009195">
    <property type="entry name" value="Uncharacterised_YjbK"/>
</dbReference>
<dbReference type="Proteomes" id="UP000315060">
    <property type="component" value="Unassembled WGS sequence"/>
</dbReference>
<dbReference type="EMBL" id="CMWB01000053">
    <property type="protein sequence ID" value="CKJ31535.1"/>
    <property type="molecule type" value="Genomic_DNA"/>
</dbReference>
<reference evidence="19 20" key="2">
    <citation type="submission" date="2015-03" db="EMBL/GenBank/DDBJ databases">
        <authorList>
            <consortium name="Pathogen Informatics"/>
            <person name="Murphy D."/>
        </authorList>
    </citation>
    <scope>NUCLEOTIDE SEQUENCE [LARGE SCALE GENOMIC DNA]</scope>
    <source>
        <strain evidence="5 22">0310</strain>
        <strain evidence="2">SMRU158</strain>
        <strain evidence="4 21">SMRU1873</strain>
        <strain evidence="3 20">SMRU975</strain>
        <strain evidence="19">type strain: N</strain>
    </source>
</reference>
<dbReference type="Proteomes" id="UP000214939">
    <property type="component" value="Unassembled WGS sequence"/>
</dbReference>
<evidence type="ECO:0000313" key="11">
    <source>
        <dbReference type="EMBL" id="TVW28580.1"/>
    </source>
</evidence>
<evidence type="ECO:0000313" key="23">
    <source>
        <dbReference type="Proteomes" id="UP000046095"/>
    </source>
</evidence>
<evidence type="ECO:0000313" key="33">
    <source>
        <dbReference type="Proteomes" id="UP000358702"/>
    </source>
</evidence>
<evidence type="ECO:0000313" key="14">
    <source>
        <dbReference type="EMBL" id="VMD01769.1"/>
    </source>
</evidence>
<dbReference type="Proteomes" id="UP000046095">
    <property type="component" value="Unassembled WGS sequence"/>
</dbReference>
<dbReference type="Proteomes" id="UP000311674">
    <property type="component" value="Unassembled WGS sequence"/>
</dbReference>
<dbReference type="EMBL" id="UHFW01000006">
    <property type="protein sequence ID" value="SUN86717.1"/>
    <property type="molecule type" value="Genomic_DNA"/>
</dbReference>
<dbReference type="Proteomes" id="UP000437160">
    <property type="component" value="Unassembled WGS sequence"/>
</dbReference>
<evidence type="ECO:0000313" key="17">
    <source>
        <dbReference type="EMBL" id="VTE42514.1"/>
    </source>
</evidence>
<evidence type="ECO:0000313" key="21">
    <source>
        <dbReference type="Proteomes" id="UP000043005"/>
    </source>
</evidence>
<evidence type="ECO:0000313" key="31">
    <source>
        <dbReference type="Proteomes" id="UP000315060"/>
    </source>
</evidence>
<dbReference type="RefSeq" id="WP_000681293.1">
    <property type="nucleotide sequence ID" value="NZ_AP017971.1"/>
</dbReference>
<evidence type="ECO:0000313" key="24">
    <source>
        <dbReference type="Proteomes" id="UP000214939"/>
    </source>
</evidence>
<dbReference type="Gene3D" id="2.40.320.10">
    <property type="entry name" value="Hypothetical Protein Pfu-838710-001"/>
    <property type="match status" value="1"/>
</dbReference>
<proteinExistence type="predicted"/>
<reference evidence="31 32" key="6">
    <citation type="submission" date="2019-07" db="EMBL/GenBank/DDBJ databases">
        <authorList>
            <person name="Mohale T."/>
        </authorList>
    </citation>
    <scope>NUCLEOTIDE SEQUENCE [LARGE SCALE GENOMIC DNA]</scope>
    <source>
        <strain evidence="11 32">NTPn 189</strain>
        <strain evidence="12 31">NTPn 59</strain>
    </source>
</reference>
<evidence type="ECO:0000313" key="20">
    <source>
        <dbReference type="Proteomes" id="UP000042512"/>
    </source>
</evidence>
<organism evidence="8 34">
    <name type="scientific">Streptococcus pneumoniae</name>
    <dbReference type="NCBI Taxonomy" id="1313"/>
    <lineage>
        <taxon>Bacteria</taxon>
        <taxon>Bacillati</taxon>
        <taxon>Bacillota</taxon>
        <taxon>Bacilli</taxon>
        <taxon>Lactobacillales</taxon>
        <taxon>Streptococcaceae</taxon>
        <taxon>Streptococcus</taxon>
    </lineage>
</organism>
<dbReference type="Proteomes" id="UP000040910">
    <property type="component" value="Unassembled WGS sequence"/>
</dbReference>
<dbReference type="EMBL" id="CRVC01000044">
    <property type="protein sequence ID" value="COR99324.1"/>
    <property type="molecule type" value="Genomic_DNA"/>
</dbReference>
<dbReference type="PROSITE" id="PS51707">
    <property type="entry name" value="CYTH"/>
    <property type="match status" value="1"/>
</dbReference>
<dbReference type="Proteomes" id="UP000311381">
    <property type="component" value="Unassembled WGS sequence"/>
</dbReference>
<dbReference type="Proteomes" id="UP000358702">
    <property type="component" value="Unassembled WGS sequence"/>
</dbReference>
<evidence type="ECO:0000313" key="9">
    <source>
        <dbReference type="EMBL" id="OYL25163.1"/>
    </source>
</evidence>
<dbReference type="Proteomes" id="UP000254854">
    <property type="component" value="Unassembled WGS sequence"/>
</dbReference>
<dbReference type="Proteomes" id="UP000043005">
    <property type="component" value="Unassembled WGS sequence"/>
</dbReference>
<feature type="domain" description="CYTH" evidence="1">
    <location>
        <begin position="3"/>
        <end position="189"/>
    </location>
</feature>
<evidence type="ECO:0000313" key="7">
    <source>
        <dbReference type="EMBL" id="MTV90812.1"/>
    </source>
</evidence>
<dbReference type="OMA" id="HAEQTMK"/>
<evidence type="ECO:0000313" key="27">
    <source>
        <dbReference type="Proteomes" id="UP000311381"/>
    </source>
</evidence>
<evidence type="ECO:0000313" key="19">
    <source>
        <dbReference type="Proteomes" id="UP000040910"/>
    </source>
</evidence>
<dbReference type="EMBL" id="VMYC01000007">
    <property type="protein sequence ID" value="TVX72991.1"/>
    <property type="molecule type" value="Genomic_DNA"/>
</dbReference>
<evidence type="ECO:0000313" key="12">
    <source>
        <dbReference type="EMBL" id="TVX72991.1"/>
    </source>
</evidence>
<dbReference type="Proteomes" id="UP000042512">
    <property type="component" value="Unassembled WGS sequence"/>
</dbReference>
<reference evidence="26 27" key="5">
    <citation type="submission" date="2019-04" db="EMBL/GenBank/DDBJ databases">
        <authorList>
            <consortium name="Pathogen Informatics"/>
        </authorList>
    </citation>
    <scope>NUCLEOTIDE SEQUENCE [LARGE SCALE GENOMIC DNA]</scope>
    <source>
        <strain evidence="18 30">GPSC129</strain>
        <strain evidence="16 28">GPSC148</strain>
        <strain evidence="13 33">GPSC21</strain>
        <strain evidence="27 29">GPSC47</strain>
        <strain evidence="17 26">GPSC559</strain>
    </source>
</reference>
<dbReference type="Proteomes" id="UP000312530">
    <property type="component" value="Unassembled WGS sequence"/>
</dbReference>
<dbReference type="PIRSF" id="PIRSF012526">
    <property type="entry name" value="CYTH_UCP012526"/>
    <property type="match status" value="1"/>
</dbReference>
<evidence type="ECO:0000313" key="6">
    <source>
        <dbReference type="EMBL" id="COR99324.1"/>
    </source>
</evidence>
<dbReference type="Pfam" id="PF01928">
    <property type="entry name" value="CYTH"/>
    <property type="match status" value="1"/>
</dbReference>
<evidence type="ECO:0000313" key="26">
    <source>
        <dbReference type="Proteomes" id="UP000310997"/>
    </source>
</evidence>
<evidence type="ECO:0000313" key="34">
    <source>
        <dbReference type="Proteomes" id="UP000437160"/>
    </source>
</evidence>
<dbReference type="EMBL" id="CAAQRO010000017">
    <property type="protein sequence ID" value="VMD01769.1"/>
    <property type="molecule type" value="Genomic_DNA"/>
</dbReference>
<dbReference type="AlphaFoldDB" id="A0A064C1X1"/>
<dbReference type="EMBL" id="CAANCB010000009">
    <property type="protein sequence ID" value="VKB71533.1"/>
    <property type="molecule type" value="Genomic_DNA"/>
</dbReference>
<name>A0A064C1X1_STREE</name>
<dbReference type="Proteomes" id="UP000476212">
    <property type="component" value="Unassembled WGS sequence"/>
</dbReference>
<dbReference type="EMBL" id="CABBMN010000003">
    <property type="protein sequence ID" value="VSC29140.1"/>
    <property type="molecule type" value="Genomic_DNA"/>
</dbReference>
<dbReference type="Proteomes" id="UP000045541">
    <property type="component" value="Unassembled WGS sequence"/>
</dbReference>
<evidence type="ECO:0000313" key="25">
    <source>
        <dbReference type="Proteomes" id="UP000254854"/>
    </source>
</evidence>
<dbReference type="InterPro" id="IPR033469">
    <property type="entry name" value="CYTH-like_dom_sf"/>
</dbReference>
<reference evidence="9 24" key="3">
    <citation type="submission" date="2017-07" db="EMBL/GenBank/DDBJ databases">
        <title>Invasive disease caused simultaneously by more than one serotype of Streptococcus pneumoniae, South Africa.</title>
        <authorList>
            <person name="Ndlangisa K."/>
            <person name="Du Plessis M."/>
            <person name="Von Gottberg A."/>
        </authorList>
    </citation>
    <scope>NUCLEOTIDE SEQUENCE [LARGE SCALE GENOMIC DNA]</scope>
    <source>
        <strain evidence="9 24">8227-15B</strain>
    </source>
</reference>
<sequence>MKHLEIELKTLLKKDEYNRLKDQFTGVTPVLQTNYYIDTPDFELREKKVAMRIRTFEDWAELTLKVPQSVGNMEYNQKLQLKDAENYLSKEELPQGLVLDELAKHGIQSKNWQVLGCLTTLRYEMKTAIGLMALDQSRYFDMTDYELELEVENHEQGKQDFRQFLEKNQISYQKAPSKLVRFVKSMKNS</sequence>
<evidence type="ECO:0000313" key="5">
    <source>
        <dbReference type="EMBL" id="CKJ31535.1"/>
    </source>
</evidence>
<protein>
    <submittedName>
        <fullName evidence="2">Adenylate cyclase</fullName>
    </submittedName>
    <submittedName>
        <fullName evidence="8">CYTH domain-containing protein</fullName>
    </submittedName>
</protein>
<dbReference type="SMART" id="SM01118">
    <property type="entry name" value="CYTH"/>
    <property type="match status" value="1"/>
</dbReference>
<reference evidence="34 35" key="7">
    <citation type="submission" date="2019-11" db="EMBL/GenBank/DDBJ databases">
        <title>Growth characteristics of pneumococcus vary with the chemical composition of the capsule and with environmental conditions.</title>
        <authorList>
            <person name="Tothpal A."/>
            <person name="Desobry K."/>
            <person name="Joshi S."/>
            <person name="Wyllie A.L."/>
            <person name="Weinberger D.M."/>
        </authorList>
    </citation>
    <scope>NUCLEOTIDE SEQUENCE [LARGE SCALE GENOMIC DNA]</scope>
    <source>
        <strain evidence="35">pnumococcus15C</strain>
        <strain evidence="7">Pnumococcus15C</strain>
        <strain evidence="34">pnumococcus19F</strain>
        <strain evidence="8">Pnumococcus19F</strain>
    </source>
</reference>
<accession>A0A064C1X1</accession>
<dbReference type="Proteomes" id="UP000310997">
    <property type="component" value="Unassembled WGS sequence"/>
</dbReference>
<dbReference type="EMBL" id="WNIB01000074">
    <property type="protein sequence ID" value="MTV90812.1"/>
    <property type="molecule type" value="Genomic_DNA"/>
</dbReference>
<evidence type="ECO:0000313" key="18">
    <source>
        <dbReference type="EMBL" id="VTH30028.1"/>
    </source>
</evidence>
<reference evidence="10 25" key="4">
    <citation type="submission" date="2018-06" db="EMBL/GenBank/DDBJ databases">
        <authorList>
            <consortium name="Pathogen Informatics"/>
            <person name="Doyle S."/>
        </authorList>
    </citation>
    <scope>NUCLEOTIDE SEQUENCE [LARGE SCALE GENOMIC DNA]</scope>
    <source>
        <strain evidence="10 25">NCTC13734</strain>
    </source>
</reference>
<dbReference type="EMBL" id="CAAULE010000018">
    <property type="protein sequence ID" value="VOG84971.1"/>
    <property type="molecule type" value="Genomic_DNA"/>
</dbReference>
<dbReference type="Proteomes" id="UP000314107">
    <property type="component" value="Unassembled WGS sequence"/>
</dbReference>
<dbReference type="EMBL" id="WNIA01000022">
    <property type="protein sequence ID" value="MTV98549.1"/>
    <property type="molecule type" value="Genomic_DNA"/>
</dbReference>
<dbReference type="EMBL" id="VMVH01000015">
    <property type="protein sequence ID" value="TVW28580.1"/>
    <property type="molecule type" value="Genomic_DNA"/>
</dbReference>
<dbReference type="EMBL" id="CABDLL010000021">
    <property type="protein sequence ID" value="VTE42514.1"/>
    <property type="molecule type" value="Genomic_DNA"/>
</dbReference>
<evidence type="ECO:0000313" key="29">
    <source>
        <dbReference type="Proteomes" id="UP000312530"/>
    </source>
</evidence>
<reference evidence="6 23" key="1">
    <citation type="submission" date="2015-03" db="EMBL/GenBank/DDBJ databases">
        <authorList>
            <person name="Murphy D."/>
        </authorList>
    </citation>
    <scope>NUCLEOTIDE SEQUENCE [LARGE SCALE GENOMIC DNA]</scope>
    <source>
        <strain evidence="6 23">SMRU1708</strain>
    </source>
</reference>
<evidence type="ECO:0000313" key="32">
    <source>
        <dbReference type="Proteomes" id="UP000318940"/>
    </source>
</evidence>
<evidence type="ECO:0000313" key="35">
    <source>
        <dbReference type="Proteomes" id="UP000476212"/>
    </source>
</evidence>
<dbReference type="CDD" id="cd07762">
    <property type="entry name" value="CYTH-like_Pase_1"/>
    <property type="match status" value="1"/>
</dbReference>
<dbReference type="SUPFAM" id="SSF55154">
    <property type="entry name" value="CYTH-like phosphatases"/>
    <property type="match status" value="1"/>
</dbReference>
<evidence type="ECO:0000313" key="10">
    <source>
        <dbReference type="EMBL" id="SUN86717.1"/>
    </source>
</evidence>
<evidence type="ECO:0000313" key="2">
    <source>
        <dbReference type="EMBL" id="CIV27952.1"/>
    </source>
</evidence>
<evidence type="ECO:0000259" key="1">
    <source>
        <dbReference type="PROSITE" id="PS51707"/>
    </source>
</evidence>
<dbReference type="OrthoDB" id="384378at2"/>
<evidence type="ECO:0000313" key="16">
    <source>
        <dbReference type="EMBL" id="VSC29140.1"/>
    </source>
</evidence>
<evidence type="ECO:0000313" key="22">
    <source>
        <dbReference type="Proteomes" id="UP000045541"/>
    </source>
</evidence>
<evidence type="ECO:0000313" key="4">
    <source>
        <dbReference type="EMBL" id="CJA60131.1"/>
    </source>
</evidence>
<dbReference type="InterPro" id="IPR023577">
    <property type="entry name" value="CYTH_domain"/>
</dbReference>
<evidence type="ECO:0000313" key="3">
    <source>
        <dbReference type="EMBL" id="CIY91863.1"/>
    </source>
</evidence>